<accession>A0AAV6ZNT9</accession>
<gene>
    <name evidence="2" type="ORF">GDO81_029634</name>
</gene>
<name>A0AAV6ZNT9_ENGPU</name>
<feature type="signal peptide" evidence="1">
    <location>
        <begin position="1"/>
        <end position="31"/>
    </location>
</feature>
<proteinExistence type="predicted"/>
<protein>
    <submittedName>
        <fullName evidence="2">Uncharacterized protein</fullName>
    </submittedName>
</protein>
<dbReference type="Proteomes" id="UP000824782">
    <property type="component" value="Unassembled WGS sequence"/>
</dbReference>
<evidence type="ECO:0000256" key="1">
    <source>
        <dbReference type="SAM" id="SignalP"/>
    </source>
</evidence>
<organism evidence="2 3">
    <name type="scientific">Engystomops pustulosus</name>
    <name type="common">Tungara frog</name>
    <name type="synonym">Physalaemus pustulosus</name>
    <dbReference type="NCBI Taxonomy" id="76066"/>
    <lineage>
        <taxon>Eukaryota</taxon>
        <taxon>Metazoa</taxon>
        <taxon>Chordata</taxon>
        <taxon>Craniata</taxon>
        <taxon>Vertebrata</taxon>
        <taxon>Euteleostomi</taxon>
        <taxon>Amphibia</taxon>
        <taxon>Batrachia</taxon>
        <taxon>Anura</taxon>
        <taxon>Neobatrachia</taxon>
        <taxon>Hyloidea</taxon>
        <taxon>Leptodactylidae</taxon>
        <taxon>Leiuperinae</taxon>
        <taxon>Engystomops</taxon>
    </lineage>
</organism>
<feature type="chain" id="PRO_5043978266" evidence="1">
    <location>
        <begin position="32"/>
        <end position="72"/>
    </location>
</feature>
<comment type="caution">
    <text evidence="2">The sequence shown here is derived from an EMBL/GenBank/DDBJ whole genome shotgun (WGS) entry which is preliminary data.</text>
</comment>
<dbReference type="EMBL" id="WNYA01000020">
    <property type="protein sequence ID" value="KAG8550867.1"/>
    <property type="molecule type" value="Genomic_DNA"/>
</dbReference>
<evidence type="ECO:0000313" key="2">
    <source>
        <dbReference type="EMBL" id="KAG8550867.1"/>
    </source>
</evidence>
<dbReference type="AlphaFoldDB" id="A0AAV6ZNT9"/>
<keyword evidence="1" id="KW-0732">Signal</keyword>
<sequence length="72" mass="8187">MVTPKSTVTGKRHQSLFFLAFCLLPLWHDKGGTMKILLGQYLVSASVLGENLKLGDNTFCFCLAQRWQFYLC</sequence>
<keyword evidence="3" id="KW-1185">Reference proteome</keyword>
<reference evidence="2" key="1">
    <citation type="thesis" date="2020" institute="ProQuest LLC" country="789 East Eisenhower Parkway, Ann Arbor, MI, USA">
        <title>Comparative Genomics and Chromosome Evolution.</title>
        <authorList>
            <person name="Mudd A.B."/>
        </authorList>
    </citation>
    <scope>NUCLEOTIDE SEQUENCE</scope>
    <source>
        <strain evidence="2">237g6f4</strain>
        <tissue evidence="2">Blood</tissue>
    </source>
</reference>
<evidence type="ECO:0000313" key="3">
    <source>
        <dbReference type="Proteomes" id="UP000824782"/>
    </source>
</evidence>